<reference evidence="3" key="1">
    <citation type="submission" date="2019-10" db="EMBL/GenBank/DDBJ databases">
        <title>Complete Genome Sequence of Bradyrhizobium betae type strain PL7HG1T.</title>
        <authorList>
            <person name="Bromfield E.S.P."/>
            <person name="Cloutier S."/>
        </authorList>
    </citation>
    <scope>NUCLEOTIDE SEQUENCE [LARGE SCALE GENOMIC DNA]</scope>
    <source>
        <strain evidence="3">PL7HG1</strain>
    </source>
</reference>
<dbReference type="EMBL" id="CP044543">
    <property type="protein sequence ID" value="QFI75091.1"/>
    <property type="molecule type" value="Genomic_DNA"/>
</dbReference>
<dbReference type="KEGG" id="bbet:F8237_23405"/>
<accession>A0A5P6P9W4</accession>
<dbReference type="AlphaFoldDB" id="A0A5P6P9W4"/>
<proteinExistence type="predicted"/>
<protein>
    <submittedName>
        <fullName evidence="2">Uncharacterized protein</fullName>
    </submittedName>
</protein>
<dbReference type="Proteomes" id="UP000325641">
    <property type="component" value="Chromosome"/>
</dbReference>
<name>A0A5P6P9W4_9BRAD</name>
<organism evidence="2 3">
    <name type="scientific">Bradyrhizobium betae</name>
    <dbReference type="NCBI Taxonomy" id="244734"/>
    <lineage>
        <taxon>Bacteria</taxon>
        <taxon>Pseudomonadati</taxon>
        <taxon>Pseudomonadota</taxon>
        <taxon>Alphaproteobacteria</taxon>
        <taxon>Hyphomicrobiales</taxon>
        <taxon>Nitrobacteraceae</taxon>
        <taxon>Bradyrhizobium</taxon>
    </lineage>
</organism>
<gene>
    <name evidence="2" type="ORF">F8237_23405</name>
</gene>
<evidence type="ECO:0000313" key="2">
    <source>
        <dbReference type="EMBL" id="QFI75091.1"/>
    </source>
</evidence>
<sequence>MPGCGNGSASRRRRRDPHSLAPHSTVIARLDRAIQYAAASPYPTVASGILDPRPPCAIAH</sequence>
<feature type="region of interest" description="Disordered" evidence="1">
    <location>
        <begin position="1"/>
        <end position="23"/>
    </location>
</feature>
<evidence type="ECO:0000256" key="1">
    <source>
        <dbReference type="SAM" id="MobiDB-lite"/>
    </source>
</evidence>
<evidence type="ECO:0000313" key="3">
    <source>
        <dbReference type="Proteomes" id="UP000325641"/>
    </source>
</evidence>